<accession>A0AAN6XVV9</accession>
<feature type="compositionally biased region" description="Polar residues" evidence="2">
    <location>
        <begin position="122"/>
        <end position="132"/>
    </location>
</feature>
<comment type="caution">
    <text evidence="3">The sequence shown here is derived from an EMBL/GenBank/DDBJ whole genome shotgun (WGS) entry which is preliminary data.</text>
</comment>
<evidence type="ECO:0000313" key="4">
    <source>
        <dbReference type="Proteomes" id="UP001301769"/>
    </source>
</evidence>
<dbReference type="Proteomes" id="UP001301769">
    <property type="component" value="Unassembled WGS sequence"/>
</dbReference>
<gene>
    <name evidence="3" type="ORF">QBC37DRAFT_298411</name>
</gene>
<dbReference type="GO" id="GO:0003677">
    <property type="term" value="F:DNA binding"/>
    <property type="evidence" value="ECO:0007669"/>
    <property type="project" value="InterPro"/>
</dbReference>
<dbReference type="Pfam" id="PF13094">
    <property type="entry name" value="CENP-Q"/>
    <property type="match status" value="1"/>
</dbReference>
<feature type="compositionally biased region" description="Polar residues" evidence="2">
    <location>
        <begin position="18"/>
        <end position="50"/>
    </location>
</feature>
<dbReference type="AlphaFoldDB" id="A0AAN6XVV9"/>
<evidence type="ECO:0000256" key="1">
    <source>
        <dbReference type="SAM" id="Coils"/>
    </source>
</evidence>
<reference evidence="3" key="2">
    <citation type="submission" date="2023-05" db="EMBL/GenBank/DDBJ databases">
        <authorList>
            <consortium name="Lawrence Berkeley National Laboratory"/>
            <person name="Steindorff A."/>
            <person name="Hensen N."/>
            <person name="Bonometti L."/>
            <person name="Westerberg I."/>
            <person name="Brannstrom I.O."/>
            <person name="Guillou S."/>
            <person name="Cros-Aarteil S."/>
            <person name="Calhoun S."/>
            <person name="Haridas S."/>
            <person name="Kuo A."/>
            <person name="Mondo S."/>
            <person name="Pangilinan J."/>
            <person name="Riley R."/>
            <person name="Labutti K."/>
            <person name="Andreopoulos B."/>
            <person name="Lipzen A."/>
            <person name="Chen C."/>
            <person name="Yanf M."/>
            <person name="Daum C."/>
            <person name="Ng V."/>
            <person name="Clum A."/>
            <person name="Ohm R."/>
            <person name="Martin F."/>
            <person name="Silar P."/>
            <person name="Natvig D."/>
            <person name="Lalanne C."/>
            <person name="Gautier V."/>
            <person name="Ament-Velasquez S.L."/>
            <person name="Kruys A."/>
            <person name="Hutchinson M.I."/>
            <person name="Powell A.J."/>
            <person name="Barry K."/>
            <person name="Miller A.N."/>
            <person name="Grigoriev I.V."/>
            <person name="Debuchy R."/>
            <person name="Gladieux P."/>
            <person name="Thoren M.H."/>
            <person name="Johannesson H."/>
        </authorList>
    </citation>
    <scope>NUCLEOTIDE SEQUENCE</scope>
    <source>
        <strain evidence="3">PSN293</strain>
    </source>
</reference>
<dbReference type="EMBL" id="MU858285">
    <property type="protein sequence ID" value="KAK4207598.1"/>
    <property type="molecule type" value="Genomic_DNA"/>
</dbReference>
<dbReference type="InterPro" id="IPR025212">
    <property type="entry name" value="CAD_CENP-Q"/>
</dbReference>
<reference evidence="3" key="1">
    <citation type="journal article" date="2023" name="Mol. Phylogenet. Evol.">
        <title>Genome-scale phylogeny and comparative genomics of the fungal order Sordariales.</title>
        <authorList>
            <person name="Hensen N."/>
            <person name="Bonometti L."/>
            <person name="Westerberg I."/>
            <person name="Brannstrom I.O."/>
            <person name="Guillou S."/>
            <person name="Cros-Aarteil S."/>
            <person name="Calhoun S."/>
            <person name="Haridas S."/>
            <person name="Kuo A."/>
            <person name="Mondo S."/>
            <person name="Pangilinan J."/>
            <person name="Riley R."/>
            <person name="LaButti K."/>
            <person name="Andreopoulos B."/>
            <person name="Lipzen A."/>
            <person name="Chen C."/>
            <person name="Yan M."/>
            <person name="Daum C."/>
            <person name="Ng V."/>
            <person name="Clum A."/>
            <person name="Steindorff A."/>
            <person name="Ohm R.A."/>
            <person name="Martin F."/>
            <person name="Silar P."/>
            <person name="Natvig D.O."/>
            <person name="Lalanne C."/>
            <person name="Gautier V."/>
            <person name="Ament-Velasquez S.L."/>
            <person name="Kruys A."/>
            <person name="Hutchinson M.I."/>
            <person name="Powell A.J."/>
            <person name="Barry K."/>
            <person name="Miller A.N."/>
            <person name="Grigoriev I.V."/>
            <person name="Debuchy R."/>
            <person name="Gladieux P."/>
            <person name="Hiltunen Thoren M."/>
            <person name="Johannesson H."/>
        </authorList>
    </citation>
    <scope>NUCLEOTIDE SEQUENCE</scope>
    <source>
        <strain evidence="3">PSN293</strain>
    </source>
</reference>
<dbReference type="PRINTS" id="PR00929">
    <property type="entry name" value="ATHOOK"/>
</dbReference>
<keyword evidence="1" id="KW-0175">Coiled coil</keyword>
<protein>
    <submittedName>
        <fullName evidence="3">CENP-Q, a CENPA-CAD centromere complex subunit-domain-containing protein</fullName>
    </submittedName>
</protein>
<evidence type="ECO:0000256" key="2">
    <source>
        <dbReference type="SAM" id="MobiDB-lite"/>
    </source>
</evidence>
<keyword evidence="4" id="KW-1185">Reference proteome</keyword>
<proteinExistence type="predicted"/>
<dbReference type="InterPro" id="IPR017956">
    <property type="entry name" value="AT_hook_DNA-bd_motif"/>
</dbReference>
<feature type="coiled-coil region" evidence="1">
    <location>
        <begin position="286"/>
        <end position="313"/>
    </location>
</feature>
<name>A0AAN6XVV9_9PEZI</name>
<sequence>MQPPEAPNQKRRRGRPSIASNNNESASDAPPATQTAMSQSETQVDEASSNPKKRGRPTRSQPTVPDVEDAQPAKGKGIGQSGTREDEGSSNPKKRGRPTKSQDTVPEVQDAPPAKEDGRGQSGTQENEGSSNPKKRESTNKTPPQPKPRPNARVKPEVPKYRHLAPKTRQIPRSTIAAKWTPLDEGSISVVDSIISDASRAVLHRLRDREKHREQAETVLNAFSRRLHLKLIKGIPFPPASRTVGSSAAASAGSQEAELDFDRVMGAIKAVEGTLDPLSHSVALLTREKEKEEAALEADYKRLRRLKSNMRDETKKWIEHAKREHPLVPEKQQNVELVGGDFDEKDLLDDEELTALALRIGRHMNSMKSNLAQIDGVLPAINKSKASLQGVLYSYLDPELYEEVLFGKKEKKGAVET</sequence>
<feature type="region of interest" description="Disordered" evidence="2">
    <location>
        <begin position="1"/>
        <end position="161"/>
    </location>
</feature>
<organism evidence="3 4">
    <name type="scientific">Rhypophila decipiens</name>
    <dbReference type="NCBI Taxonomy" id="261697"/>
    <lineage>
        <taxon>Eukaryota</taxon>
        <taxon>Fungi</taxon>
        <taxon>Dikarya</taxon>
        <taxon>Ascomycota</taxon>
        <taxon>Pezizomycotina</taxon>
        <taxon>Sordariomycetes</taxon>
        <taxon>Sordariomycetidae</taxon>
        <taxon>Sordariales</taxon>
        <taxon>Naviculisporaceae</taxon>
        <taxon>Rhypophila</taxon>
    </lineage>
</organism>
<evidence type="ECO:0000313" key="3">
    <source>
        <dbReference type="EMBL" id="KAK4207598.1"/>
    </source>
</evidence>